<dbReference type="RefSeq" id="WP_024565469.1">
    <property type="nucleotide sequence ID" value="NZ_CP007547.1"/>
</dbReference>
<reference evidence="2" key="1">
    <citation type="journal article" date="2013" name="Lancet">
        <title>First case of E anophelis outbreak in an intensive-care unit.</title>
        <authorList>
            <person name="Teo J."/>
            <person name="Tan S.Y."/>
            <person name="Tay M."/>
            <person name="Ding Y."/>
            <person name="Kjelleberg S."/>
            <person name="Givskov M."/>
            <person name="Lin R.T."/>
            <person name="Yang L."/>
        </authorList>
    </citation>
    <scope>NUCLEOTIDE SEQUENCE [LARGE SCALE GENOMIC DNA]</scope>
    <source>
        <strain evidence="2">NUHP1</strain>
    </source>
</reference>
<protein>
    <submittedName>
        <fullName evidence="2">Alpha/beta hydrolase fold</fullName>
    </submittedName>
</protein>
<gene>
    <name evidence="2" type="ORF">BD94_2654</name>
</gene>
<sequence>MEPHKAGYLDINGIQLYHEIYGEGKPVVLVHGGGSSIRLDFQEVINRLHHHFMLIGIDLQNHGKSDHRDVSETFEQDAKDIAAVLDKLNIEKASFFGFSNGATSIMKIAELFPEKVYKIIAASGLYKRKGMVDGFFEGMQNATIEIMPSYLKENFLKLTPDENKLYNMFQKDSQRMINFEDWENKTLQNIKKPVFLIYGDRDVIKVSHAAELHTLFPDSRLLILPSGHGTYMMADEHGHTNNRTIDFTILKVKNFLQ</sequence>
<evidence type="ECO:0000313" key="2">
    <source>
        <dbReference type="EMBL" id="AIL46429.1"/>
    </source>
</evidence>
<dbReference type="AlphaFoldDB" id="A0A077EJJ0"/>
<keyword evidence="2" id="KW-0378">Hydrolase</keyword>
<dbReference type="PANTHER" id="PTHR43433">
    <property type="entry name" value="HYDROLASE, ALPHA/BETA FOLD FAMILY PROTEIN"/>
    <property type="match status" value="1"/>
</dbReference>
<accession>A0A077EJJ0</accession>
<dbReference type="InterPro" id="IPR000073">
    <property type="entry name" value="AB_hydrolase_1"/>
</dbReference>
<evidence type="ECO:0000259" key="1">
    <source>
        <dbReference type="Pfam" id="PF00561"/>
    </source>
</evidence>
<evidence type="ECO:0000313" key="3">
    <source>
        <dbReference type="Proteomes" id="UP000028933"/>
    </source>
</evidence>
<dbReference type="STRING" id="1338011.BD94_2654"/>
<dbReference type="GO" id="GO:0016787">
    <property type="term" value="F:hydrolase activity"/>
    <property type="evidence" value="ECO:0007669"/>
    <property type="project" value="UniProtKB-KW"/>
</dbReference>
<proteinExistence type="predicted"/>
<dbReference type="PANTHER" id="PTHR43433:SF5">
    <property type="entry name" value="AB HYDROLASE-1 DOMAIN-CONTAINING PROTEIN"/>
    <property type="match status" value="1"/>
</dbReference>
<dbReference type="Proteomes" id="UP000028933">
    <property type="component" value="Chromosome"/>
</dbReference>
<dbReference type="InterPro" id="IPR050471">
    <property type="entry name" value="AB_hydrolase"/>
</dbReference>
<dbReference type="eggNOG" id="COG0596">
    <property type="taxonomic scope" value="Bacteria"/>
</dbReference>
<dbReference type="InterPro" id="IPR029058">
    <property type="entry name" value="AB_hydrolase_fold"/>
</dbReference>
<dbReference type="Pfam" id="PF00561">
    <property type="entry name" value="Abhydrolase_1"/>
    <property type="match status" value="1"/>
</dbReference>
<dbReference type="Gene3D" id="3.40.50.1820">
    <property type="entry name" value="alpha/beta hydrolase"/>
    <property type="match status" value="1"/>
</dbReference>
<dbReference type="HOGENOM" id="CLU_020336_50_5_10"/>
<feature type="domain" description="AB hydrolase-1" evidence="1">
    <location>
        <begin position="25"/>
        <end position="124"/>
    </location>
</feature>
<organism evidence="2 3">
    <name type="scientific">Elizabethkingia anophelis NUHP1</name>
    <dbReference type="NCBI Taxonomy" id="1338011"/>
    <lineage>
        <taxon>Bacteria</taxon>
        <taxon>Pseudomonadati</taxon>
        <taxon>Bacteroidota</taxon>
        <taxon>Flavobacteriia</taxon>
        <taxon>Flavobacteriales</taxon>
        <taxon>Weeksellaceae</taxon>
        <taxon>Elizabethkingia</taxon>
    </lineage>
</organism>
<dbReference type="SUPFAM" id="SSF53474">
    <property type="entry name" value="alpha/beta-Hydrolases"/>
    <property type="match status" value="1"/>
</dbReference>
<reference evidence="2" key="2">
    <citation type="journal article" date="2015" name="Genome Biol. Evol.">
        <title>Complete Genome Sequence and Transcriptomic Analysis of the Novel Pathogen Elizabethkingia anophelis in Response to Oxidative Stress.</title>
        <authorList>
            <person name="Li Y."/>
            <person name="Liu Y."/>
            <person name="Chew S.C."/>
            <person name="Tay M."/>
            <person name="Salido M.M."/>
            <person name="Teo J."/>
            <person name="Lauro F.M."/>
            <person name="Givskov M."/>
            <person name="Yang L."/>
        </authorList>
    </citation>
    <scope>NUCLEOTIDE SEQUENCE</scope>
    <source>
        <strain evidence="2">NUHP1</strain>
    </source>
</reference>
<dbReference type="KEGG" id="eao:BD94_2654"/>
<dbReference type="EMBL" id="CP007547">
    <property type="protein sequence ID" value="AIL46429.1"/>
    <property type="molecule type" value="Genomic_DNA"/>
</dbReference>
<name>A0A077EJJ0_9FLAO</name>